<dbReference type="AlphaFoldDB" id="R7GV67"/>
<evidence type="ECO:0000313" key="1">
    <source>
        <dbReference type="EMBL" id="CDE29802.1"/>
    </source>
</evidence>
<dbReference type="EMBL" id="CBIT010000005">
    <property type="protein sequence ID" value="CDE29802.1"/>
    <property type="molecule type" value="Genomic_DNA"/>
</dbReference>
<comment type="caution">
    <text evidence="1">The sequence shown here is derived from an EMBL/GenBank/DDBJ whole genome shotgun (WGS) entry which is preliminary data.</text>
</comment>
<organism evidence="1">
    <name type="scientific">Leyella stercorea CAG:629</name>
    <dbReference type="NCBI Taxonomy" id="1263103"/>
    <lineage>
        <taxon>Bacteria</taxon>
        <taxon>Pseudomonadati</taxon>
        <taxon>Bacteroidota</taxon>
        <taxon>Bacteroidia</taxon>
        <taxon>Bacteroidales</taxon>
        <taxon>Prevotellaceae</taxon>
        <taxon>Leyella</taxon>
    </lineage>
</organism>
<accession>R7GV67</accession>
<dbReference type="Proteomes" id="UP000018072">
    <property type="component" value="Unassembled WGS sequence"/>
</dbReference>
<reference evidence="1" key="1">
    <citation type="submission" date="2012-11" db="EMBL/GenBank/DDBJ databases">
        <title>Dependencies among metagenomic species, viruses, plasmids and units of genetic variation.</title>
        <authorList>
            <person name="Nielsen H.B."/>
            <person name="Almeida M."/>
            <person name="Juncker A.S."/>
            <person name="Rasmussen S."/>
            <person name="Li J."/>
            <person name="Sunagawa S."/>
            <person name="Plichta D."/>
            <person name="Gautier L."/>
            <person name="Le Chatelier E."/>
            <person name="Peletier E."/>
            <person name="Bonde I."/>
            <person name="Nielsen T."/>
            <person name="Manichanh C."/>
            <person name="Arumugam M."/>
            <person name="Batto J."/>
            <person name="Santos M.B.Q.D."/>
            <person name="Blom N."/>
            <person name="Borruel N."/>
            <person name="Burgdorf K.S."/>
            <person name="Boumezbeur F."/>
            <person name="Casellas F."/>
            <person name="Dore J."/>
            <person name="Guarner F."/>
            <person name="Hansen T."/>
            <person name="Hildebrand F."/>
            <person name="Kaas R.S."/>
            <person name="Kennedy S."/>
            <person name="Kristiansen K."/>
            <person name="Kultima J.R."/>
            <person name="Leonard P."/>
            <person name="Levenez F."/>
            <person name="Lund O."/>
            <person name="Moumen B."/>
            <person name="Le Paslier D."/>
            <person name="Pons N."/>
            <person name="Pedersen O."/>
            <person name="Prifti E."/>
            <person name="Qin J."/>
            <person name="Raes J."/>
            <person name="Tap J."/>
            <person name="Tims S."/>
            <person name="Ussery D.W."/>
            <person name="Yamada T."/>
            <person name="MetaHit consortium"/>
            <person name="Renault P."/>
            <person name="Sicheritz-Ponten T."/>
            <person name="Bork P."/>
            <person name="Wang J."/>
            <person name="Brunak S."/>
            <person name="Ehrlich S.D."/>
        </authorList>
    </citation>
    <scope>NUCLEOTIDE SEQUENCE [LARGE SCALE GENOMIC DNA]</scope>
</reference>
<sequence length="37" mass="4547">MYRFCFNKQNLCFGKSMAYSLLWYDICHFYRSGVPEK</sequence>
<name>R7GV67_9BACT</name>
<protein>
    <submittedName>
        <fullName evidence="1">Uncharacterized protein</fullName>
    </submittedName>
</protein>
<proteinExistence type="predicted"/>
<gene>
    <name evidence="1" type="ORF">BN741_00535</name>
</gene>